<accession>A0ABV1J0V4</accession>
<keyword evidence="2" id="KW-1185">Reference proteome</keyword>
<name>A0ABV1J0V4_9FIRM</name>
<sequence length="774" mass="92112">MSIEIKNSKLFDAIEKNKNYKIIFEDSQLLTSLFNSMDFESKFDSVFSDLNKYNNIDQYESNKFFNRLSKIKIQFSINILITSIGIATKVNEVEKRILKNNYKNILILIEDWNSLSNDTQSFLISLIKHKDKYVDKYKKDSITFICGCTNENNKLSDSLFNSVFTIPKLSVDDSFNLIRSNYKEFKDIKKSSFAEIYYLNSGKFENIVFLLQITKINDYKVSKDTLNRALEDMLDMIDESVNFTNISQRKVISLFSVFPKYFDPYEITNIEINLDKYELEKNLAILEKLFILFKRDVSQSEYKLLEQLKTKLLTTNDSFRKEVFSLYYQYLTEFYPLDYRRRIDILSSYLKDEDELLYQYVSLFDYYYINNMSDQIEEIKIEVQTYQIEESKKKIFQDICNFKYSEKQISMYNIFGADNISLNALLLKRDIEFNSVISANSEELKTFCDLLYSIVQKEDFLKYDPLKKSVYYILLIPQFIDKFNNFNKANSLIKKFEALEPRSIETKKQIDFYKNVLYRKSFLFENATISINKSLKALKFFKTLGDDKEEYMTLNTLLSLSIVNGDLKRATNYKNEIIKLKNKTNLPQYYKSEMNFILLEIFENSDLNYEVTRDRYLSILENKCISLTTKNIIYTNLSAISLEYGKIENYEQYKKIINNINNIDDISNIKDESIDDFYRYYFAWFEFGKNIIGGNLENAKNIYIQLNDFIPTIFKGDEKILKLKYMYYKDIFEEKNLTGKDFSRFIVDKKNNYKDWAFFSRGFMLTDIHHTSIL</sequence>
<gene>
    <name evidence="1" type="ORF">AAA073_04940</name>
</gene>
<dbReference type="Proteomes" id="UP001491691">
    <property type="component" value="Unassembled WGS sequence"/>
</dbReference>
<evidence type="ECO:0000313" key="2">
    <source>
        <dbReference type="Proteomes" id="UP001491691"/>
    </source>
</evidence>
<reference evidence="1 2" key="1">
    <citation type="submission" date="2024-04" db="EMBL/GenBank/DDBJ databases">
        <title>Human intestinal bacterial collection.</title>
        <authorList>
            <person name="Pauvert C."/>
            <person name="Hitch T.C.A."/>
            <person name="Clavel T."/>
        </authorList>
    </citation>
    <scope>NUCLEOTIDE SEQUENCE [LARGE SCALE GENOMIC DNA]</scope>
    <source>
        <strain evidence="1 2">CLA-SR-H019</strain>
    </source>
</reference>
<comment type="caution">
    <text evidence="1">The sequence shown here is derived from an EMBL/GenBank/DDBJ whole genome shotgun (WGS) entry which is preliminary data.</text>
</comment>
<organism evidence="1 2">
    <name type="scientific">Peptoniphilus senegalensis</name>
    <dbReference type="NCBI Taxonomy" id="1465757"/>
    <lineage>
        <taxon>Bacteria</taxon>
        <taxon>Bacillati</taxon>
        <taxon>Bacillota</taxon>
        <taxon>Tissierellia</taxon>
        <taxon>Tissierellales</taxon>
        <taxon>Peptoniphilaceae</taxon>
        <taxon>Peptoniphilus</taxon>
    </lineage>
</organism>
<dbReference type="RefSeq" id="WP_349188666.1">
    <property type="nucleotide sequence ID" value="NZ_JBBNPP010000007.1"/>
</dbReference>
<dbReference type="EMBL" id="JBBNPP010000007">
    <property type="protein sequence ID" value="MEQ3346776.1"/>
    <property type="molecule type" value="Genomic_DNA"/>
</dbReference>
<protein>
    <submittedName>
        <fullName evidence="1">Uncharacterized protein</fullName>
    </submittedName>
</protein>
<evidence type="ECO:0000313" key="1">
    <source>
        <dbReference type="EMBL" id="MEQ3346776.1"/>
    </source>
</evidence>
<proteinExistence type="predicted"/>